<organism evidence="2 3">
    <name type="scientific">Romanomermis culicivorax</name>
    <name type="common">Nematode worm</name>
    <dbReference type="NCBI Taxonomy" id="13658"/>
    <lineage>
        <taxon>Eukaryota</taxon>
        <taxon>Metazoa</taxon>
        <taxon>Ecdysozoa</taxon>
        <taxon>Nematoda</taxon>
        <taxon>Enoplea</taxon>
        <taxon>Dorylaimia</taxon>
        <taxon>Mermithida</taxon>
        <taxon>Mermithoidea</taxon>
        <taxon>Mermithidae</taxon>
        <taxon>Romanomermis</taxon>
    </lineage>
</organism>
<evidence type="ECO:0000313" key="2">
    <source>
        <dbReference type="Proteomes" id="UP000887565"/>
    </source>
</evidence>
<evidence type="ECO:0000256" key="1">
    <source>
        <dbReference type="SAM" id="MobiDB-lite"/>
    </source>
</evidence>
<name>A0A915IAT2_ROMCU</name>
<dbReference type="Proteomes" id="UP000887565">
    <property type="component" value="Unplaced"/>
</dbReference>
<accession>A0A915IAT2</accession>
<sequence length="78" mass="8998">MTIKKVLIIPRCGMANLWIEEKSGYRWLEMKHRKEFGTFPDTPPNHPGPPVLTRAPSATKQGFQKSTLYRSHMVSRCI</sequence>
<feature type="compositionally biased region" description="Pro residues" evidence="1">
    <location>
        <begin position="41"/>
        <end position="50"/>
    </location>
</feature>
<protein>
    <submittedName>
        <fullName evidence="3">Uncharacterized protein</fullName>
    </submittedName>
</protein>
<keyword evidence="2" id="KW-1185">Reference proteome</keyword>
<reference evidence="3" key="1">
    <citation type="submission" date="2022-11" db="UniProtKB">
        <authorList>
            <consortium name="WormBaseParasite"/>
        </authorList>
    </citation>
    <scope>IDENTIFICATION</scope>
</reference>
<dbReference type="WBParaSite" id="nRc.2.0.1.t10381-RA">
    <property type="protein sequence ID" value="nRc.2.0.1.t10381-RA"/>
    <property type="gene ID" value="nRc.2.0.1.g10381"/>
</dbReference>
<evidence type="ECO:0000313" key="3">
    <source>
        <dbReference type="WBParaSite" id="nRc.2.0.1.t10381-RA"/>
    </source>
</evidence>
<proteinExistence type="predicted"/>
<feature type="region of interest" description="Disordered" evidence="1">
    <location>
        <begin position="38"/>
        <end position="61"/>
    </location>
</feature>
<dbReference type="AlphaFoldDB" id="A0A915IAT2"/>